<dbReference type="AlphaFoldDB" id="A0AAW0A8H8"/>
<dbReference type="Proteomes" id="UP001362999">
    <property type="component" value="Unassembled WGS sequence"/>
</dbReference>
<name>A0AAW0A8H8_9AGAR</name>
<proteinExistence type="predicted"/>
<gene>
    <name evidence="1" type="ORF">R3P38DRAFT_3215057</name>
</gene>
<comment type="caution">
    <text evidence="1">The sequence shown here is derived from an EMBL/GenBank/DDBJ whole genome shotgun (WGS) entry which is preliminary data.</text>
</comment>
<dbReference type="EMBL" id="JAWWNJ010000078">
    <property type="protein sequence ID" value="KAK7005426.1"/>
    <property type="molecule type" value="Genomic_DNA"/>
</dbReference>
<evidence type="ECO:0000313" key="2">
    <source>
        <dbReference type="Proteomes" id="UP001362999"/>
    </source>
</evidence>
<evidence type="ECO:0000313" key="1">
    <source>
        <dbReference type="EMBL" id="KAK7005426.1"/>
    </source>
</evidence>
<organism evidence="1 2">
    <name type="scientific">Favolaschia claudopus</name>
    <dbReference type="NCBI Taxonomy" id="2862362"/>
    <lineage>
        <taxon>Eukaryota</taxon>
        <taxon>Fungi</taxon>
        <taxon>Dikarya</taxon>
        <taxon>Basidiomycota</taxon>
        <taxon>Agaricomycotina</taxon>
        <taxon>Agaricomycetes</taxon>
        <taxon>Agaricomycetidae</taxon>
        <taxon>Agaricales</taxon>
        <taxon>Marasmiineae</taxon>
        <taxon>Mycenaceae</taxon>
        <taxon>Favolaschia</taxon>
    </lineage>
</organism>
<reference evidence="1 2" key="1">
    <citation type="journal article" date="2024" name="J Genomics">
        <title>Draft genome sequencing and assembly of Favolaschia claudopus CIRM-BRFM 2984 isolated from oak limbs.</title>
        <authorList>
            <person name="Navarro D."/>
            <person name="Drula E."/>
            <person name="Chaduli D."/>
            <person name="Cazenave R."/>
            <person name="Ahrendt S."/>
            <person name="Wang J."/>
            <person name="Lipzen A."/>
            <person name="Daum C."/>
            <person name="Barry K."/>
            <person name="Grigoriev I.V."/>
            <person name="Favel A."/>
            <person name="Rosso M.N."/>
            <person name="Martin F."/>
        </authorList>
    </citation>
    <scope>NUCLEOTIDE SEQUENCE [LARGE SCALE GENOMIC DNA]</scope>
    <source>
        <strain evidence="1 2">CIRM-BRFM 2984</strain>
    </source>
</reference>
<protein>
    <submittedName>
        <fullName evidence="1">Uncharacterized protein</fullName>
    </submittedName>
</protein>
<accession>A0AAW0A8H8</accession>
<sequence>MSFITAAQGGLLETRESGVYDPEFNDSKAIVRAFRHILTTDQEEHGVNDYAIEEETVDDFQQDVDDVIDATAANAASSV</sequence>
<keyword evidence="2" id="KW-1185">Reference proteome</keyword>